<dbReference type="VEuPathDB" id="FungiDB:D8B26_006001"/>
<reference evidence="3" key="2">
    <citation type="submission" date="2010-03" db="EMBL/GenBank/DDBJ databases">
        <title>The genome sequence of Coccidioides posadasii strain Silveira.</title>
        <authorList>
            <consortium name="The Broad Institute Genome Sequencing Center for Infectious Disease"/>
            <person name="Neafsey D."/>
            <person name="Orbach M."/>
            <person name="Henn M.R."/>
            <person name="Cole G.T."/>
            <person name="Galgiani J."/>
            <person name="Gardner M.J."/>
            <person name="Kirkland T.N."/>
            <person name="Taylor J.W."/>
            <person name="Young S.K."/>
            <person name="Zeng Q."/>
            <person name="Koehrsen M."/>
            <person name="Alvarado L."/>
            <person name="Berlin A."/>
            <person name="Borenstein D."/>
            <person name="Chapman S.B."/>
            <person name="Chen Z."/>
            <person name="Engels R."/>
            <person name="Freedman E."/>
            <person name="Gellesch M."/>
            <person name="Goldberg J."/>
            <person name="Griggs A."/>
            <person name="Gujja S."/>
            <person name="Heilman E."/>
            <person name="Heiman D."/>
            <person name="Howarth C."/>
            <person name="Jen D."/>
            <person name="Larson L."/>
            <person name="Mehta T."/>
            <person name="Neiman D."/>
            <person name="Park D."/>
            <person name="Pearson M."/>
            <person name="Richards J."/>
            <person name="Roberts A."/>
            <person name="Saif S."/>
            <person name="Shea T."/>
            <person name="Shenoy N."/>
            <person name="Sisk P."/>
            <person name="Stolte C."/>
            <person name="Sykes S."/>
            <person name="Walk T."/>
            <person name="White J."/>
            <person name="Yandava C."/>
            <person name="Haas B."/>
            <person name="Nusbaum C."/>
            <person name="Birren B."/>
        </authorList>
    </citation>
    <scope>NUCLEOTIDE SEQUENCE [LARGE SCALE GENOMIC DNA]</scope>
    <source>
        <strain evidence="3">RMSCC 757 / Silveira</strain>
    </source>
</reference>
<gene>
    <name evidence="2" type="ORF">CPSG_09461</name>
</gene>
<sequence length="202" mass="22382">MSQPNVNQPEDQRREAETLQDPRTCCPPYDINDPAQQELSNLIRPLKMDPMGVVSLGRDGVYRSLSAGLDEVVDAVGLSPWLIEALFKRLPPGLRAEHEGADGTNVPREQWFHPDKSKLPQTTIQREARGTEEGNGGAEEGKDDTIRPIDPSIFTISCKAGRIRNIAARAREAPRNESVTLCIDGDQKYPCFKANTMAYGRP</sequence>
<proteinExistence type="predicted"/>
<reference evidence="3" key="1">
    <citation type="journal article" date="2010" name="Genome Res.">
        <title>Population genomic sequencing of Coccidioides fungi reveals recent hybridization and transposon control.</title>
        <authorList>
            <person name="Neafsey D.E."/>
            <person name="Barker B.M."/>
            <person name="Sharpton T.J."/>
            <person name="Stajich J.E."/>
            <person name="Park D.J."/>
            <person name="Whiston E."/>
            <person name="Hung C.-Y."/>
            <person name="McMahan C."/>
            <person name="White J."/>
            <person name="Sykes S."/>
            <person name="Heiman D."/>
            <person name="Young S."/>
            <person name="Zeng Q."/>
            <person name="Abouelleil A."/>
            <person name="Aftuck L."/>
            <person name="Bessette D."/>
            <person name="Brown A."/>
            <person name="FitzGerald M."/>
            <person name="Lui A."/>
            <person name="Macdonald J.P."/>
            <person name="Priest M."/>
            <person name="Orbach M.J."/>
            <person name="Galgiani J.N."/>
            <person name="Kirkland T.N."/>
            <person name="Cole G.T."/>
            <person name="Birren B.W."/>
            <person name="Henn M.R."/>
            <person name="Taylor J.W."/>
            <person name="Rounsley S.D."/>
        </authorList>
    </citation>
    <scope>NUCLEOTIDE SEQUENCE [LARGE SCALE GENOMIC DNA]</scope>
    <source>
        <strain evidence="3">RMSCC 757 / Silveira</strain>
    </source>
</reference>
<dbReference type="STRING" id="443226.E9DI12"/>
<evidence type="ECO:0000313" key="3">
    <source>
        <dbReference type="Proteomes" id="UP000002497"/>
    </source>
</evidence>
<protein>
    <submittedName>
        <fullName evidence="2">Uncharacterized protein</fullName>
    </submittedName>
</protein>
<evidence type="ECO:0000256" key="1">
    <source>
        <dbReference type="SAM" id="MobiDB-lite"/>
    </source>
</evidence>
<dbReference type="VEuPathDB" id="FungiDB:CPSG_09461"/>
<feature type="region of interest" description="Disordered" evidence="1">
    <location>
        <begin position="123"/>
        <end position="146"/>
    </location>
</feature>
<name>E9DI12_COCPS</name>
<dbReference type="Proteomes" id="UP000002497">
    <property type="component" value="Unassembled WGS sequence"/>
</dbReference>
<organism evidence="3">
    <name type="scientific">Coccidioides posadasii (strain RMSCC 757 / Silveira)</name>
    <name type="common">Valley fever fungus</name>
    <dbReference type="NCBI Taxonomy" id="443226"/>
    <lineage>
        <taxon>Eukaryota</taxon>
        <taxon>Fungi</taxon>
        <taxon>Dikarya</taxon>
        <taxon>Ascomycota</taxon>
        <taxon>Pezizomycotina</taxon>
        <taxon>Eurotiomycetes</taxon>
        <taxon>Eurotiomycetidae</taxon>
        <taxon>Onygenales</taxon>
        <taxon>Onygenaceae</taxon>
        <taxon>Coccidioides</taxon>
    </lineage>
</organism>
<dbReference type="EMBL" id="GL636510">
    <property type="protein sequence ID" value="EFW13808.1"/>
    <property type="molecule type" value="Genomic_DNA"/>
</dbReference>
<dbReference type="HOGENOM" id="CLU_1354494_0_0_1"/>
<dbReference type="OMA" id="YDINDPA"/>
<feature type="region of interest" description="Disordered" evidence="1">
    <location>
        <begin position="1"/>
        <end position="33"/>
    </location>
</feature>
<dbReference type="AlphaFoldDB" id="E9DI12"/>
<dbReference type="OrthoDB" id="3660917at2759"/>
<evidence type="ECO:0000313" key="2">
    <source>
        <dbReference type="EMBL" id="EFW13808.1"/>
    </source>
</evidence>
<keyword evidence="3" id="KW-1185">Reference proteome</keyword>
<accession>E9DI12</accession>